<protein>
    <recommendedName>
        <fullName evidence="1">Antitoxin FitA-like ribbon-helix-helix domain-containing protein</fullName>
    </recommendedName>
</protein>
<dbReference type="InterPro" id="IPR010985">
    <property type="entry name" value="Ribbon_hlx_hlx"/>
</dbReference>
<dbReference type="Gene3D" id="1.10.1220.10">
    <property type="entry name" value="Met repressor-like"/>
    <property type="match status" value="1"/>
</dbReference>
<keyword evidence="3" id="KW-1185">Reference proteome</keyword>
<organism evidence="2 3">
    <name type="scientific">Sphingomonas gilva</name>
    <dbReference type="NCBI Taxonomy" id="2305907"/>
    <lineage>
        <taxon>Bacteria</taxon>
        <taxon>Pseudomonadati</taxon>
        <taxon>Pseudomonadota</taxon>
        <taxon>Alphaproteobacteria</taxon>
        <taxon>Sphingomonadales</taxon>
        <taxon>Sphingomonadaceae</taxon>
        <taxon>Sphingomonas</taxon>
    </lineage>
</organism>
<dbReference type="AlphaFoldDB" id="A0A396RKH4"/>
<dbReference type="InterPro" id="IPR013321">
    <property type="entry name" value="Arc_rbn_hlx_hlx"/>
</dbReference>
<dbReference type="Pfam" id="PF22513">
    <property type="entry name" value="FitA-like_RHH"/>
    <property type="match status" value="1"/>
</dbReference>
<dbReference type="Proteomes" id="UP000266693">
    <property type="component" value="Unassembled WGS sequence"/>
</dbReference>
<sequence length="78" mass="8944">MATLTIRKLDDAVYERLKAQAAANHRSLEAEARMLLEQIAPDKGDIIARLRESNTRYVAERGYAPDSLDLIRKMRDEE</sequence>
<dbReference type="InterPro" id="IPR053853">
    <property type="entry name" value="FitA-like_RHH"/>
</dbReference>
<evidence type="ECO:0000313" key="3">
    <source>
        <dbReference type="Proteomes" id="UP000266693"/>
    </source>
</evidence>
<dbReference type="OrthoDB" id="2389872at2"/>
<gene>
    <name evidence="2" type="ORF">D1610_13635</name>
</gene>
<accession>A0A396RKH4</accession>
<proteinExistence type="predicted"/>
<evidence type="ECO:0000259" key="1">
    <source>
        <dbReference type="Pfam" id="PF22513"/>
    </source>
</evidence>
<reference evidence="2 3" key="1">
    <citation type="submission" date="2018-08" db="EMBL/GenBank/DDBJ databases">
        <title>The multiple taxonomic identification of Sphingomonas gilva.</title>
        <authorList>
            <person name="Zhu D."/>
            <person name="Zheng S."/>
        </authorList>
    </citation>
    <scope>NUCLEOTIDE SEQUENCE [LARGE SCALE GENOMIC DNA]</scope>
    <source>
        <strain evidence="2 3">ZDH117</strain>
    </source>
</reference>
<dbReference type="EMBL" id="QWLV01000007">
    <property type="protein sequence ID" value="RHW16767.1"/>
    <property type="molecule type" value="Genomic_DNA"/>
</dbReference>
<comment type="caution">
    <text evidence="2">The sequence shown here is derived from an EMBL/GenBank/DDBJ whole genome shotgun (WGS) entry which is preliminary data.</text>
</comment>
<evidence type="ECO:0000313" key="2">
    <source>
        <dbReference type="EMBL" id="RHW16767.1"/>
    </source>
</evidence>
<dbReference type="GO" id="GO:0006355">
    <property type="term" value="P:regulation of DNA-templated transcription"/>
    <property type="evidence" value="ECO:0007669"/>
    <property type="project" value="InterPro"/>
</dbReference>
<name>A0A396RKH4_9SPHN</name>
<dbReference type="RefSeq" id="WP_118864741.1">
    <property type="nucleotide sequence ID" value="NZ_QWLV01000007.1"/>
</dbReference>
<dbReference type="SUPFAM" id="SSF47598">
    <property type="entry name" value="Ribbon-helix-helix"/>
    <property type="match status" value="1"/>
</dbReference>
<feature type="domain" description="Antitoxin FitA-like ribbon-helix-helix" evidence="1">
    <location>
        <begin position="2"/>
        <end position="39"/>
    </location>
</feature>